<dbReference type="SUPFAM" id="SSF143422">
    <property type="entry name" value="Transposase IS200-like"/>
    <property type="match status" value="1"/>
</dbReference>
<dbReference type="InterPro" id="IPR002686">
    <property type="entry name" value="Transposase_17"/>
</dbReference>
<dbReference type="Gene3D" id="3.30.70.1290">
    <property type="entry name" value="Transposase IS200-like"/>
    <property type="match status" value="1"/>
</dbReference>
<evidence type="ECO:0000313" key="3">
    <source>
        <dbReference type="Proteomes" id="UP000176897"/>
    </source>
</evidence>
<dbReference type="InterPro" id="IPR036515">
    <property type="entry name" value="Transposase_17_sf"/>
</dbReference>
<dbReference type="PANTHER" id="PTHR36966:SF1">
    <property type="entry name" value="REP-ASSOCIATED TYROSINE TRANSPOSASE"/>
    <property type="match status" value="1"/>
</dbReference>
<organism evidence="2 3">
    <name type="scientific">Candidatus Uhrbacteria bacterium RIFCSPLOWO2_01_FULL_47_24</name>
    <dbReference type="NCBI Taxonomy" id="1802401"/>
    <lineage>
        <taxon>Bacteria</taxon>
        <taxon>Candidatus Uhriibacteriota</taxon>
    </lineage>
</organism>
<accession>A0A1F7UV19</accession>
<dbReference type="Pfam" id="PF01797">
    <property type="entry name" value="Y1_Tnp"/>
    <property type="match status" value="1"/>
</dbReference>
<dbReference type="GO" id="GO:0004803">
    <property type="term" value="F:transposase activity"/>
    <property type="evidence" value="ECO:0007669"/>
    <property type="project" value="InterPro"/>
</dbReference>
<proteinExistence type="predicted"/>
<dbReference type="InterPro" id="IPR052715">
    <property type="entry name" value="RAYT_transposase"/>
</dbReference>
<dbReference type="SMART" id="SM01321">
    <property type="entry name" value="Y1_Tnp"/>
    <property type="match status" value="1"/>
</dbReference>
<sequence length="154" mass="18452">MVKEKPHRLDPALYRGHRAVAFTCCIEERKTYFTNNDTFLPIKELLIDSLQKYATDAHVYLFMPDHLHVLLEGKQEHSNLYECVVNFKQRSGFWFSKNIGARWQKDFYDHVLRADEEIEKHVRYILENPVRKGITNDWKSYPYKGSTIYDFSTW</sequence>
<dbReference type="PANTHER" id="PTHR36966">
    <property type="entry name" value="REP-ASSOCIATED TYROSINE TRANSPOSASE"/>
    <property type="match status" value="1"/>
</dbReference>
<dbReference type="Proteomes" id="UP000176897">
    <property type="component" value="Unassembled WGS sequence"/>
</dbReference>
<comment type="caution">
    <text evidence="2">The sequence shown here is derived from an EMBL/GenBank/DDBJ whole genome shotgun (WGS) entry which is preliminary data.</text>
</comment>
<evidence type="ECO:0000259" key="1">
    <source>
        <dbReference type="SMART" id="SM01321"/>
    </source>
</evidence>
<dbReference type="NCBIfam" id="NF047646">
    <property type="entry name" value="REP_Tyr_transpos"/>
    <property type="match status" value="1"/>
</dbReference>
<dbReference type="GO" id="GO:0043565">
    <property type="term" value="F:sequence-specific DNA binding"/>
    <property type="evidence" value="ECO:0007669"/>
    <property type="project" value="TreeGrafter"/>
</dbReference>
<evidence type="ECO:0000313" key="2">
    <source>
        <dbReference type="EMBL" id="OGL82109.1"/>
    </source>
</evidence>
<name>A0A1F7UV19_9BACT</name>
<reference evidence="2 3" key="1">
    <citation type="journal article" date="2016" name="Nat. Commun.">
        <title>Thousands of microbial genomes shed light on interconnected biogeochemical processes in an aquifer system.</title>
        <authorList>
            <person name="Anantharaman K."/>
            <person name="Brown C.T."/>
            <person name="Hug L.A."/>
            <person name="Sharon I."/>
            <person name="Castelle C.J."/>
            <person name="Probst A.J."/>
            <person name="Thomas B.C."/>
            <person name="Singh A."/>
            <person name="Wilkins M.J."/>
            <person name="Karaoz U."/>
            <person name="Brodie E.L."/>
            <person name="Williams K.H."/>
            <person name="Hubbard S.S."/>
            <person name="Banfield J.F."/>
        </authorList>
    </citation>
    <scope>NUCLEOTIDE SEQUENCE [LARGE SCALE GENOMIC DNA]</scope>
</reference>
<feature type="domain" description="Transposase IS200-like" evidence="1">
    <location>
        <begin position="15"/>
        <end position="128"/>
    </location>
</feature>
<protein>
    <recommendedName>
        <fullName evidence="1">Transposase IS200-like domain-containing protein</fullName>
    </recommendedName>
</protein>
<dbReference type="AlphaFoldDB" id="A0A1F7UV19"/>
<dbReference type="EMBL" id="MGEJ01000001">
    <property type="protein sequence ID" value="OGL82109.1"/>
    <property type="molecule type" value="Genomic_DNA"/>
</dbReference>
<dbReference type="GO" id="GO:0006313">
    <property type="term" value="P:DNA transposition"/>
    <property type="evidence" value="ECO:0007669"/>
    <property type="project" value="InterPro"/>
</dbReference>
<gene>
    <name evidence="2" type="ORF">A3B21_05370</name>
</gene>